<proteinExistence type="predicted"/>
<sequence length="109" mass="12832">MQTLGLPFWAYSGFDMLHENFQPLPFLSSRHRSNPKRMMEEWHCLRLVSHFCSQEDALDRLVAFSTDRDWLPNNKVEFRTPSPTLLARLFALVITIAIRNLIRLPTRCT</sequence>
<name>A0ABP0KU95_9DINO</name>
<gene>
    <name evidence="1" type="ORF">CCMP2556_LOCUS17875</name>
</gene>
<evidence type="ECO:0000313" key="2">
    <source>
        <dbReference type="Proteomes" id="UP001642484"/>
    </source>
</evidence>
<accession>A0ABP0KU95</accession>
<organism evidence="1 2">
    <name type="scientific">Durusdinium trenchii</name>
    <dbReference type="NCBI Taxonomy" id="1381693"/>
    <lineage>
        <taxon>Eukaryota</taxon>
        <taxon>Sar</taxon>
        <taxon>Alveolata</taxon>
        <taxon>Dinophyceae</taxon>
        <taxon>Suessiales</taxon>
        <taxon>Symbiodiniaceae</taxon>
        <taxon>Durusdinium</taxon>
    </lineage>
</organism>
<protein>
    <submittedName>
        <fullName evidence="1">Uncharacterized protein</fullName>
    </submittedName>
</protein>
<reference evidence="1 2" key="1">
    <citation type="submission" date="2024-02" db="EMBL/GenBank/DDBJ databases">
        <authorList>
            <person name="Chen Y."/>
            <person name="Shah S."/>
            <person name="Dougan E. K."/>
            <person name="Thang M."/>
            <person name="Chan C."/>
        </authorList>
    </citation>
    <scope>NUCLEOTIDE SEQUENCE [LARGE SCALE GENOMIC DNA]</scope>
</reference>
<dbReference type="EMBL" id="CAXAMN010010001">
    <property type="protein sequence ID" value="CAK9030430.1"/>
    <property type="molecule type" value="Genomic_DNA"/>
</dbReference>
<evidence type="ECO:0000313" key="1">
    <source>
        <dbReference type="EMBL" id="CAK9030430.1"/>
    </source>
</evidence>
<keyword evidence="2" id="KW-1185">Reference proteome</keyword>
<comment type="caution">
    <text evidence="1">The sequence shown here is derived from an EMBL/GenBank/DDBJ whole genome shotgun (WGS) entry which is preliminary data.</text>
</comment>
<dbReference type="Proteomes" id="UP001642484">
    <property type="component" value="Unassembled WGS sequence"/>
</dbReference>